<evidence type="ECO:0000313" key="6">
    <source>
        <dbReference type="EMBL" id="OXA43614.1"/>
    </source>
</evidence>
<evidence type="ECO:0000259" key="5">
    <source>
        <dbReference type="Pfam" id="PF11938"/>
    </source>
</evidence>
<organism evidence="6 7">
    <name type="scientific">Folsomia candida</name>
    <name type="common">Springtail</name>
    <dbReference type="NCBI Taxonomy" id="158441"/>
    <lineage>
        <taxon>Eukaryota</taxon>
        <taxon>Metazoa</taxon>
        <taxon>Ecdysozoa</taxon>
        <taxon>Arthropoda</taxon>
        <taxon>Hexapoda</taxon>
        <taxon>Collembola</taxon>
        <taxon>Entomobryomorpha</taxon>
        <taxon>Isotomoidea</taxon>
        <taxon>Isotomidae</taxon>
        <taxon>Proisotominae</taxon>
        <taxon>Folsomia</taxon>
    </lineage>
</organism>
<evidence type="ECO:0000256" key="1">
    <source>
        <dbReference type="ARBA" id="ARBA00007285"/>
    </source>
</evidence>
<dbReference type="EMBL" id="LNIX01000021">
    <property type="protein sequence ID" value="OXA43614.1"/>
    <property type="molecule type" value="Genomic_DNA"/>
</dbReference>
<comment type="similarity">
    <text evidence="1">Belongs to the canopy family.</text>
</comment>
<reference evidence="6 7" key="1">
    <citation type="submission" date="2015-12" db="EMBL/GenBank/DDBJ databases">
        <title>The genome of Folsomia candida.</title>
        <authorList>
            <person name="Faddeeva A."/>
            <person name="Derks M.F."/>
            <person name="Anvar Y."/>
            <person name="Smit S."/>
            <person name="Van Straalen N."/>
            <person name="Roelofs D."/>
        </authorList>
    </citation>
    <scope>NUCLEOTIDE SEQUENCE [LARGE SCALE GENOMIC DNA]</scope>
    <source>
        <strain evidence="6 7">VU population</strain>
        <tissue evidence="6">Whole body</tissue>
    </source>
</reference>
<dbReference type="Proteomes" id="UP000198287">
    <property type="component" value="Unassembled WGS sequence"/>
</dbReference>
<evidence type="ECO:0000256" key="2">
    <source>
        <dbReference type="ARBA" id="ARBA00022729"/>
    </source>
</evidence>
<feature type="signal peptide" evidence="4">
    <location>
        <begin position="1"/>
        <end position="26"/>
    </location>
</feature>
<protein>
    <submittedName>
        <fullName evidence="6">Protein canopy 3</fullName>
    </submittedName>
</protein>
<name>A0A226DFI0_FOLCA</name>
<evidence type="ECO:0000256" key="4">
    <source>
        <dbReference type="SAM" id="SignalP"/>
    </source>
</evidence>
<sequence length="240" mass="27346">MKQFTNGVEQFTLFLLFTLLITFTSGDEDKRPSPPSNQENFEFEQYGVKYASPCEACKITAFELEAKLFETGKNGEMLTTSYHIDATKEIKRKEYKKSQVRLIESLETACDGILTYSLHKERQDSTRFAKGQSQTFQTLHGLVAKGVKVDLGMPYEMWDKPPAEVTDLKAKCEHLLEKYESEIEDWYNEGETVPLNDFLCKNLVLKGKDDKCLSEKIGLPPPPAEAPKTKKNQNVKKAEL</sequence>
<dbReference type="PANTHER" id="PTHR15382:SF8">
    <property type="entry name" value="CANOPY B"/>
    <property type="match status" value="1"/>
</dbReference>
<feature type="domain" description="DUF3456" evidence="5">
    <location>
        <begin position="54"/>
        <end position="209"/>
    </location>
</feature>
<dbReference type="InterPro" id="IPR021852">
    <property type="entry name" value="DUF3456"/>
</dbReference>
<accession>A0A226DFI0</accession>
<feature type="chain" id="PRO_5012556305" evidence="4">
    <location>
        <begin position="27"/>
        <end position="240"/>
    </location>
</feature>
<gene>
    <name evidence="6" type="ORF">Fcan01_21602</name>
</gene>
<keyword evidence="2 4" id="KW-0732">Signal</keyword>
<dbReference type="Pfam" id="PF11938">
    <property type="entry name" value="DUF3456"/>
    <property type="match status" value="1"/>
</dbReference>
<evidence type="ECO:0000313" key="7">
    <source>
        <dbReference type="Proteomes" id="UP000198287"/>
    </source>
</evidence>
<keyword evidence="7" id="KW-1185">Reference proteome</keyword>
<evidence type="ECO:0000256" key="3">
    <source>
        <dbReference type="SAM" id="MobiDB-lite"/>
    </source>
</evidence>
<dbReference type="OMA" id="CKFLTME"/>
<dbReference type="PANTHER" id="PTHR15382">
    <property type="entry name" value="CTG4A-RELATED"/>
    <property type="match status" value="1"/>
</dbReference>
<proteinExistence type="inferred from homology"/>
<feature type="region of interest" description="Disordered" evidence="3">
    <location>
        <begin position="215"/>
        <end position="240"/>
    </location>
</feature>
<dbReference type="OrthoDB" id="6020060at2759"/>
<dbReference type="AlphaFoldDB" id="A0A226DFI0"/>
<dbReference type="STRING" id="158441.A0A226DFI0"/>
<comment type="caution">
    <text evidence="6">The sequence shown here is derived from an EMBL/GenBank/DDBJ whole genome shotgun (WGS) entry which is preliminary data.</text>
</comment>